<evidence type="ECO:0000313" key="13">
    <source>
        <dbReference type="Proteomes" id="UP000472264"/>
    </source>
</evidence>
<organism evidence="12 13">
    <name type="scientific">Echeneis naucrates</name>
    <name type="common">Live sharksucker</name>
    <dbReference type="NCBI Taxonomy" id="173247"/>
    <lineage>
        <taxon>Eukaryota</taxon>
        <taxon>Metazoa</taxon>
        <taxon>Chordata</taxon>
        <taxon>Craniata</taxon>
        <taxon>Vertebrata</taxon>
        <taxon>Euteleostomi</taxon>
        <taxon>Actinopterygii</taxon>
        <taxon>Neopterygii</taxon>
        <taxon>Teleostei</taxon>
        <taxon>Neoteleostei</taxon>
        <taxon>Acanthomorphata</taxon>
        <taxon>Carangaria</taxon>
        <taxon>Carangiformes</taxon>
        <taxon>Echeneidae</taxon>
        <taxon>Echeneis</taxon>
    </lineage>
</organism>
<dbReference type="PROSITE" id="PS00118">
    <property type="entry name" value="PA2_HIS"/>
    <property type="match status" value="1"/>
</dbReference>
<dbReference type="InterPro" id="IPR016090">
    <property type="entry name" value="PLA2-like_dom"/>
</dbReference>
<keyword evidence="4" id="KW-0964">Secreted</keyword>
<keyword evidence="9" id="KW-1015">Disulfide bond</keyword>
<comment type="cofactor">
    <cofactor evidence="1">
        <name>Ca(2+)</name>
        <dbReference type="ChEBI" id="CHEBI:29108"/>
    </cofactor>
</comment>
<evidence type="ECO:0000256" key="4">
    <source>
        <dbReference type="ARBA" id="ARBA00022525"/>
    </source>
</evidence>
<name>A0A665UD01_ECHNA</name>
<reference evidence="12" key="1">
    <citation type="submission" date="2021-04" db="EMBL/GenBank/DDBJ databases">
        <authorList>
            <consortium name="Wellcome Sanger Institute Data Sharing"/>
        </authorList>
    </citation>
    <scope>NUCLEOTIDE SEQUENCE [LARGE SCALE GENOMIC DNA]</scope>
</reference>
<dbReference type="AlphaFoldDB" id="A0A665UD01"/>
<dbReference type="GO" id="GO:0006644">
    <property type="term" value="P:phospholipid metabolic process"/>
    <property type="evidence" value="ECO:0007669"/>
    <property type="project" value="InterPro"/>
</dbReference>
<evidence type="ECO:0000256" key="3">
    <source>
        <dbReference type="ARBA" id="ARBA00013278"/>
    </source>
</evidence>
<evidence type="ECO:0000256" key="5">
    <source>
        <dbReference type="ARBA" id="ARBA00022723"/>
    </source>
</evidence>
<dbReference type="InParanoid" id="A0A665UD01"/>
<dbReference type="FunFam" id="1.20.90.10:FF:000002">
    <property type="entry name" value="Phospholipase A2 group III"/>
    <property type="match status" value="1"/>
</dbReference>
<protein>
    <recommendedName>
        <fullName evidence="3">phospholipase A2</fullName>
        <ecNumber evidence="3">3.1.1.4</ecNumber>
    </recommendedName>
</protein>
<evidence type="ECO:0000256" key="8">
    <source>
        <dbReference type="ARBA" id="ARBA00023098"/>
    </source>
</evidence>
<dbReference type="Gene3D" id="1.20.90.10">
    <property type="entry name" value="Phospholipase A2 domain"/>
    <property type="match status" value="1"/>
</dbReference>
<keyword evidence="10" id="KW-0732">Signal</keyword>
<dbReference type="GO" id="GO:0004623">
    <property type="term" value="F:phospholipase A2 activity"/>
    <property type="evidence" value="ECO:0007669"/>
    <property type="project" value="UniProtKB-EC"/>
</dbReference>
<dbReference type="InterPro" id="IPR033113">
    <property type="entry name" value="PLA2_histidine"/>
</dbReference>
<proteinExistence type="predicted"/>
<evidence type="ECO:0000259" key="11">
    <source>
        <dbReference type="Pfam" id="PF05826"/>
    </source>
</evidence>
<evidence type="ECO:0000256" key="6">
    <source>
        <dbReference type="ARBA" id="ARBA00022801"/>
    </source>
</evidence>
<evidence type="ECO:0000256" key="7">
    <source>
        <dbReference type="ARBA" id="ARBA00022837"/>
    </source>
</evidence>
<dbReference type="CDD" id="cd04704">
    <property type="entry name" value="PLA2_bee_venom_like"/>
    <property type="match status" value="1"/>
</dbReference>
<comment type="subcellular location">
    <subcellularLocation>
        <location evidence="2">Secreted</location>
    </subcellularLocation>
</comment>
<evidence type="ECO:0000256" key="10">
    <source>
        <dbReference type="SAM" id="SignalP"/>
    </source>
</evidence>
<feature type="chain" id="PRO_5025336061" description="phospholipase A2" evidence="10">
    <location>
        <begin position="21"/>
        <end position="354"/>
    </location>
</feature>
<dbReference type="GO" id="GO:0005576">
    <property type="term" value="C:extracellular region"/>
    <property type="evidence" value="ECO:0007669"/>
    <property type="project" value="UniProtKB-SubCell"/>
</dbReference>
<keyword evidence="13" id="KW-1185">Reference proteome</keyword>
<keyword evidence="7" id="KW-0106">Calcium</keyword>
<reference evidence="12" key="2">
    <citation type="submission" date="2025-08" db="UniProtKB">
        <authorList>
            <consortium name="Ensembl"/>
        </authorList>
    </citation>
    <scope>IDENTIFICATION</scope>
</reference>
<dbReference type="EC" id="3.1.1.4" evidence="3"/>
<dbReference type="Proteomes" id="UP000472264">
    <property type="component" value="Chromosome 12"/>
</dbReference>
<dbReference type="PANTHER" id="PTHR12253">
    <property type="entry name" value="RH14732P"/>
    <property type="match status" value="1"/>
</dbReference>
<accession>A0A665UD01</accession>
<dbReference type="SUPFAM" id="SSF48619">
    <property type="entry name" value="Phospholipase A2, PLA2"/>
    <property type="match status" value="1"/>
</dbReference>
<keyword evidence="8" id="KW-0443">Lipid metabolism</keyword>
<dbReference type="GO" id="GO:0050482">
    <property type="term" value="P:arachidonate secretion"/>
    <property type="evidence" value="ECO:0007669"/>
    <property type="project" value="InterPro"/>
</dbReference>
<evidence type="ECO:0000256" key="2">
    <source>
        <dbReference type="ARBA" id="ARBA00004613"/>
    </source>
</evidence>
<dbReference type="Ensembl" id="ENSENLT00000017763.1">
    <property type="protein sequence ID" value="ENSENLP00000017136.1"/>
    <property type="gene ID" value="ENSENLG00000007874.1"/>
</dbReference>
<keyword evidence="5" id="KW-0479">Metal-binding</keyword>
<evidence type="ECO:0000256" key="1">
    <source>
        <dbReference type="ARBA" id="ARBA00001913"/>
    </source>
</evidence>
<feature type="signal peptide" evidence="10">
    <location>
        <begin position="1"/>
        <end position="20"/>
    </location>
</feature>
<reference evidence="12" key="3">
    <citation type="submission" date="2025-09" db="UniProtKB">
        <authorList>
            <consortium name="Ensembl"/>
        </authorList>
    </citation>
    <scope>IDENTIFICATION</scope>
</reference>
<evidence type="ECO:0000313" key="12">
    <source>
        <dbReference type="Ensembl" id="ENSENLP00000017136.1"/>
    </source>
</evidence>
<evidence type="ECO:0000256" key="9">
    <source>
        <dbReference type="ARBA" id="ARBA00023157"/>
    </source>
</evidence>
<dbReference type="InterPro" id="IPR036444">
    <property type="entry name" value="PLipase_A2_dom_sf"/>
</dbReference>
<dbReference type="GO" id="GO:0046872">
    <property type="term" value="F:metal ion binding"/>
    <property type="evidence" value="ECO:0007669"/>
    <property type="project" value="UniProtKB-KW"/>
</dbReference>
<dbReference type="Pfam" id="PF05826">
    <property type="entry name" value="Phospholip_A2_2"/>
    <property type="match status" value="1"/>
</dbReference>
<keyword evidence="6" id="KW-0378">Hydrolase</keyword>
<sequence length="354" mass="39855">MTHIAALLVAVTAASQLGWGAPRDPVHCSWTRVLPTGEVHYTFLRGGPPSERLYHSVWSREERALLGCAWSDDAQAIREYLSRCRERAQDFSNDRDQSLDLDSLFGAEGRCHDEGSKVRGHRRAKRGFIVPGTLWCGSGNKAPSYADLGVFAETDSCCREHDQCKHTILSFHSDFGVFNTNIFTMSHCDCDNRFHSCLKEANDSISHVVGYTFFNLLKMNCFEFTHRLQSLAHSQSPPLRWVHPLPPSLLCPPTPLTHQRDLEDQLLRPQTGPSPTQVFNIAQTSAGLQCASARSHTFPLMLSLHRDAVMWRLQGPGRVQDQDPAPAEEIWPAEPRVQNAVPLQLHQQVDLHRH</sequence>
<feature type="domain" description="Phospholipase A2-like central" evidence="11">
    <location>
        <begin position="129"/>
        <end position="224"/>
    </location>
</feature>